<evidence type="ECO:0000313" key="2">
    <source>
        <dbReference type="Proteomes" id="UP000541857"/>
    </source>
</evidence>
<sequence>MVFRKLLTFLLITYIPLLFAQESKVYFDDALAQHIGKFNIKSDLAIKNEMPHKVDALFDTLIRTHIKNTYISDLKFKKITGGTLHTEHIDKPFLLITKNSAIIQSKEEIKTINALANAYNGKVAVVVLYWNKKAIAKNESRHYNKNIIVVYADERRNDFNHALSALKYSFGTPACFYINQYKQISDIDRKFFLKNLNETTQELFADRAHRSIAELLANQTDTALLQTPKAHR</sequence>
<accession>A0A7W2M211</accession>
<reference evidence="1 2" key="1">
    <citation type="submission" date="2020-07" db="EMBL/GenBank/DDBJ databases">
        <title>Bacterium isolated from marine sediment.</title>
        <authorList>
            <person name="Shang D."/>
        </authorList>
    </citation>
    <scope>NUCLEOTIDE SEQUENCE [LARGE SCALE GENOMIC DNA]</scope>
    <source>
        <strain evidence="1 2">F6074</strain>
    </source>
</reference>
<evidence type="ECO:0000313" key="1">
    <source>
        <dbReference type="EMBL" id="MBA6151279.1"/>
    </source>
</evidence>
<dbReference type="Proteomes" id="UP000541857">
    <property type="component" value="Unassembled WGS sequence"/>
</dbReference>
<dbReference type="RefSeq" id="WP_182201996.1">
    <property type="nucleotide sequence ID" value="NZ_JACGLT010000001.1"/>
</dbReference>
<dbReference type="EMBL" id="JACGLT010000001">
    <property type="protein sequence ID" value="MBA6151279.1"/>
    <property type="molecule type" value="Genomic_DNA"/>
</dbReference>
<keyword evidence="2" id="KW-1185">Reference proteome</keyword>
<organism evidence="1 2">
    <name type="scientific">Gelidibacter maritimus</name>
    <dbReference type="NCBI Taxonomy" id="2761487"/>
    <lineage>
        <taxon>Bacteria</taxon>
        <taxon>Pseudomonadati</taxon>
        <taxon>Bacteroidota</taxon>
        <taxon>Flavobacteriia</taxon>
        <taxon>Flavobacteriales</taxon>
        <taxon>Flavobacteriaceae</taxon>
        <taxon>Gelidibacter</taxon>
    </lineage>
</organism>
<protein>
    <submittedName>
        <fullName evidence="1">Uncharacterized protein</fullName>
    </submittedName>
</protein>
<proteinExistence type="predicted"/>
<comment type="caution">
    <text evidence="1">The sequence shown here is derived from an EMBL/GenBank/DDBJ whole genome shotgun (WGS) entry which is preliminary data.</text>
</comment>
<gene>
    <name evidence="1" type="ORF">H3Z82_00905</name>
</gene>
<name>A0A7W2M211_9FLAO</name>
<dbReference type="AlphaFoldDB" id="A0A7W2M211"/>